<evidence type="ECO:0000313" key="5">
    <source>
        <dbReference type="EMBL" id="CAB4023102.1"/>
    </source>
</evidence>
<dbReference type="AlphaFoldDB" id="A0A6S7K478"/>
<accession>A0A6S7K478</accession>
<dbReference type="InterPro" id="IPR030397">
    <property type="entry name" value="SEPARIN_core_dom"/>
</dbReference>
<protein>
    <recommendedName>
        <fullName evidence="2">separase</fullName>
        <ecNumber evidence="2">3.4.22.49</ecNumber>
    </recommendedName>
</protein>
<comment type="caution">
    <text evidence="5">The sequence shown here is derived from an EMBL/GenBank/DDBJ whole genome shotgun (WGS) entry which is preliminary data.</text>
</comment>
<evidence type="ECO:0000256" key="4">
    <source>
        <dbReference type="ARBA" id="ARBA00022829"/>
    </source>
</evidence>
<evidence type="ECO:0000256" key="1">
    <source>
        <dbReference type="ARBA" id="ARBA00000451"/>
    </source>
</evidence>
<dbReference type="GO" id="GO:0005737">
    <property type="term" value="C:cytoplasm"/>
    <property type="evidence" value="ECO:0007669"/>
    <property type="project" value="TreeGrafter"/>
</dbReference>
<dbReference type="EMBL" id="CACRXK020012319">
    <property type="protein sequence ID" value="CAB4023102.1"/>
    <property type="molecule type" value="Genomic_DNA"/>
</dbReference>
<dbReference type="GO" id="GO:0006508">
    <property type="term" value="P:proteolysis"/>
    <property type="evidence" value="ECO:0007669"/>
    <property type="project" value="InterPro"/>
</dbReference>
<evidence type="ECO:0000313" key="6">
    <source>
        <dbReference type="Proteomes" id="UP001152795"/>
    </source>
</evidence>
<name>A0A6S7K478_PARCT</name>
<dbReference type="PROSITE" id="PS51700">
    <property type="entry name" value="SEPARIN"/>
    <property type="match status" value="1"/>
</dbReference>
<feature type="non-terminal residue" evidence="5">
    <location>
        <position position="498"/>
    </location>
</feature>
<organism evidence="5 6">
    <name type="scientific">Paramuricea clavata</name>
    <name type="common">Red gorgonian</name>
    <name type="synonym">Violescent sea-whip</name>
    <dbReference type="NCBI Taxonomy" id="317549"/>
    <lineage>
        <taxon>Eukaryota</taxon>
        <taxon>Metazoa</taxon>
        <taxon>Cnidaria</taxon>
        <taxon>Anthozoa</taxon>
        <taxon>Octocorallia</taxon>
        <taxon>Malacalcyonacea</taxon>
        <taxon>Plexauridae</taxon>
        <taxon>Paramuricea</taxon>
    </lineage>
</organism>
<evidence type="ECO:0000256" key="3">
    <source>
        <dbReference type="ARBA" id="ARBA00022801"/>
    </source>
</evidence>
<dbReference type="GO" id="GO:0005813">
    <property type="term" value="C:centrosome"/>
    <property type="evidence" value="ECO:0007669"/>
    <property type="project" value="TreeGrafter"/>
</dbReference>
<evidence type="ECO:0000256" key="2">
    <source>
        <dbReference type="ARBA" id="ARBA00012489"/>
    </source>
</evidence>
<gene>
    <name evidence="5" type="ORF">PACLA_8A018392</name>
</gene>
<dbReference type="GO" id="GO:0072686">
    <property type="term" value="C:mitotic spindle"/>
    <property type="evidence" value="ECO:0007669"/>
    <property type="project" value="TreeGrafter"/>
</dbReference>
<dbReference type="OrthoDB" id="10255632at2759"/>
<dbReference type="PANTHER" id="PTHR12792">
    <property type="entry name" value="EXTRA SPINDLE POLES 1-RELATED"/>
    <property type="match status" value="1"/>
</dbReference>
<dbReference type="Proteomes" id="UP001152795">
    <property type="component" value="Unassembled WGS sequence"/>
</dbReference>
<keyword evidence="3" id="KW-0378">Hydrolase</keyword>
<keyword evidence="6" id="KW-1185">Reference proteome</keyword>
<dbReference type="PANTHER" id="PTHR12792:SF0">
    <property type="entry name" value="SEPARIN"/>
    <property type="match status" value="1"/>
</dbReference>
<proteinExistence type="predicted"/>
<dbReference type="GO" id="GO:0051307">
    <property type="term" value="P:meiotic chromosome separation"/>
    <property type="evidence" value="ECO:0007669"/>
    <property type="project" value="TreeGrafter"/>
</dbReference>
<dbReference type="GO" id="GO:0005634">
    <property type="term" value="C:nucleus"/>
    <property type="evidence" value="ECO:0007669"/>
    <property type="project" value="InterPro"/>
</dbReference>
<keyword evidence="4" id="KW-0159">Chromosome partition</keyword>
<reference evidence="5" key="1">
    <citation type="submission" date="2020-04" db="EMBL/GenBank/DDBJ databases">
        <authorList>
            <person name="Alioto T."/>
            <person name="Alioto T."/>
            <person name="Gomez Garrido J."/>
        </authorList>
    </citation>
    <scope>NUCLEOTIDE SEQUENCE</scope>
    <source>
        <strain evidence="5">A484AB</strain>
    </source>
</reference>
<dbReference type="GO" id="GO:0004197">
    <property type="term" value="F:cysteine-type endopeptidase activity"/>
    <property type="evidence" value="ECO:0007669"/>
    <property type="project" value="InterPro"/>
</dbReference>
<sequence>MTNALDSFTTSLTYLHPCYNPVLLTQICHALVLCYGLKSPEKAAVYQNMVMATTLRHQTLNRSSKKIRKGKDKQIKDGKDDEDELLKLLDSTRLDKDERKGVNQMLHLQTIKNTVGFRTSAGDISESFKNTIELLPEDLTVCTLSIVQAPDRENMKHLVITRLRKNNESLFLIITLPNEEEEADCMEQEFQTNDSVVRDLSSIFRRSILSDFAAIMRELNESIKIKSKREWWSRREQVDNQLERFVQRMEETWFGRWRGILSGRRLDETDCSRLHSYVERTQEMAVEILGRRIQNEQLLEVLTDSFCHLQPNEVMKALTELTGMRANCKQLIKFSKALSNFLDDNESVDNAIGVKRGPVVLILDKSIQHLPFEAMPILRDQQVSRMPSLEFINAYLSLQKITKSRVDTRQTFYVLNPQDNLPNTEKKFSDWFLSEKGWKGVVGRAPSAEEFKEALANHQLFIYMGHGNGREFLKGDEITRLYCQAVALIMGCSSGKLI</sequence>
<dbReference type="Pfam" id="PF03568">
    <property type="entry name" value="Separin_C"/>
    <property type="match status" value="1"/>
</dbReference>
<dbReference type="EC" id="3.4.22.49" evidence="2"/>
<dbReference type="InterPro" id="IPR005314">
    <property type="entry name" value="Peptidase_C50"/>
</dbReference>
<comment type="catalytic activity">
    <reaction evidence="1">
        <text>All bonds known to be hydrolyzed by this endopeptidase have arginine in P1 and an acidic residue in P4. P6 is often occupied by an acidic residue or by a hydroxy-amino-acid residue, the phosphorylation of which enhances cleavage.</text>
        <dbReference type="EC" id="3.4.22.49"/>
    </reaction>
</comment>